<keyword evidence="9 14" id="KW-0051">Antiviral defense</keyword>
<dbReference type="InterPro" id="IPR042211">
    <property type="entry name" value="CRISPR-assoc_Cas1_N"/>
</dbReference>
<dbReference type="InterPro" id="IPR042206">
    <property type="entry name" value="CRISPR-assoc_Cas1_C"/>
</dbReference>
<evidence type="ECO:0000256" key="14">
    <source>
        <dbReference type="HAMAP-Rule" id="MF_01470"/>
    </source>
</evidence>
<dbReference type="InterPro" id="IPR022765">
    <property type="entry name" value="Dna2/Cas4_DUF83"/>
</dbReference>
<dbReference type="EMBL" id="CP000806">
    <property type="protein sequence ID" value="ACB50548.1"/>
    <property type="molecule type" value="Genomic_DNA"/>
</dbReference>
<dbReference type="InterPro" id="IPR023844">
    <property type="entry name" value="CRISPR-assoc_Cas1_MYXAN"/>
</dbReference>
<protein>
    <recommendedName>
        <fullName evidence="14">CRISPR-associated endonuclease Cas1</fullName>
        <ecNumber evidence="14">3.1.-.-</ecNumber>
    </recommendedName>
</protein>
<dbReference type="InterPro" id="IPR002729">
    <property type="entry name" value="CRISPR-assoc_Cas1"/>
</dbReference>
<organism evidence="16 17">
    <name type="scientific">Crocosphaera subtropica (strain ATCC 51142 / BH68)</name>
    <name type="common">Cyanothece sp. (strain ATCC 51142)</name>
    <dbReference type="NCBI Taxonomy" id="43989"/>
    <lineage>
        <taxon>Bacteria</taxon>
        <taxon>Bacillati</taxon>
        <taxon>Cyanobacteriota</taxon>
        <taxon>Cyanophyceae</taxon>
        <taxon>Oscillatoriophycideae</taxon>
        <taxon>Chroococcales</taxon>
        <taxon>Aphanothecaceae</taxon>
        <taxon>Crocosphaera</taxon>
        <taxon>Crocosphaera subtropica</taxon>
    </lineage>
</organism>
<keyword evidence="5" id="KW-0269">Exonuclease</keyword>
<dbReference type="AlphaFoldDB" id="B1WUU7"/>
<dbReference type="EC" id="3.1.-.-" evidence="14"/>
<dbReference type="PANTHER" id="PTHR34353">
    <property type="entry name" value="CRISPR-ASSOCIATED ENDONUCLEASE CAS1 1"/>
    <property type="match status" value="1"/>
</dbReference>
<evidence type="ECO:0000256" key="6">
    <source>
        <dbReference type="ARBA" id="ARBA00022842"/>
    </source>
</evidence>
<feature type="binding site" evidence="14">
    <location>
        <position position="449"/>
    </location>
    <ligand>
        <name>Mn(2+)</name>
        <dbReference type="ChEBI" id="CHEBI:29035"/>
    </ligand>
</feature>
<feature type="binding site" evidence="14">
    <location>
        <position position="464"/>
    </location>
    <ligand>
        <name>Mn(2+)</name>
        <dbReference type="ChEBI" id="CHEBI:29035"/>
    </ligand>
</feature>
<keyword evidence="6 14" id="KW-0460">Magnesium</keyword>
<dbReference type="Gene3D" id="3.90.320.10">
    <property type="match status" value="1"/>
</dbReference>
<proteinExistence type="inferred from homology"/>
<keyword evidence="7" id="KW-0408">Iron</keyword>
<feature type="domain" description="DUF83" evidence="15">
    <location>
        <begin position="22"/>
        <end position="198"/>
    </location>
</feature>
<evidence type="ECO:0000256" key="2">
    <source>
        <dbReference type="ARBA" id="ARBA00022723"/>
    </source>
</evidence>
<dbReference type="InterPro" id="IPR011604">
    <property type="entry name" value="PDDEXK-like_dom_sf"/>
</dbReference>
<keyword evidence="17" id="KW-1185">Reference proteome</keyword>
<keyword evidence="1 14" id="KW-0540">Nuclease</keyword>
<dbReference type="RefSeq" id="WP_009544027.1">
    <property type="nucleotide sequence ID" value="NC_010546.1"/>
</dbReference>
<name>B1WUU7_CROS5</name>
<dbReference type="KEGG" id="cyt:cce_1198"/>
<keyword evidence="11 14" id="KW-0464">Manganese</keyword>
<evidence type="ECO:0000256" key="11">
    <source>
        <dbReference type="ARBA" id="ARBA00023211"/>
    </source>
</evidence>
<dbReference type="Pfam" id="PF01930">
    <property type="entry name" value="Cas_Cas4"/>
    <property type="match status" value="1"/>
</dbReference>
<gene>
    <name evidence="14" type="primary">cas1</name>
    <name evidence="16" type="ordered locus">cce_1198</name>
</gene>
<dbReference type="Proteomes" id="UP000001203">
    <property type="component" value="Chromosome circular"/>
</dbReference>
<evidence type="ECO:0000256" key="1">
    <source>
        <dbReference type="ARBA" id="ARBA00022722"/>
    </source>
</evidence>
<dbReference type="STRING" id="43989.cce_1198"/>
<dbReference type="GO" id="GO:0004520">
    <property type="term" value="F:DNA endonuclease activity"/>
    <property type="evidence" value="ECO:0007669"/>
    <property type="project" value="InterPro"/>
</dbReference>
<dbReference type="GO" id="GO:0004527">
    <property type="term" value="F:exonuclease activity"/>
    <property type="evidence" value="ECO:0007669"/>
    <property type="project" value="UniProtKB-KW"/>
</dbReference>
<dbReference type="GO" id="GO:0046872">
    <property type="term" value="F:metal ion binding"/>
    <property type="evidence" value="ECO:0007669"/>
    <property type="project" value="UniProtKB-UniRule"/>
</dbReference>
<evidence type="ECO:0000256" key="8">
    <source>
        <dbReference type="ARBA" id="ARBA00023014"/>
    </source>
</evidence>
<dbReference type="GO" id="GO:0003677">
    <property type="term" value="F:DNA binding"/>
    <property type="evidence" value="ECO:0007669"/>
    <property type="project" value="UniProtKB-KW"/>
</dbReference>
<dbReference type="InterPro" id="IPR050646">
    <property type="entry name" value="Cas1"/>
</dbReference>
<reference evidence="16 17" key="1">
    <citation type="journal article" date="2008" name="Proc. Natl. Acad. Sci. U.S.A.">
        <title>The genome of Cyanothece 51142, a unicellular diazotrophic cyanobacterium important in the marine nitrogen cycle.</title>
        <authorList>
            <person name="Welsh E.A."/>
            <person name="Liberton M."/>
            <person name="Stoeckel J."/>
            <person name="Loh T."/>
            <person name="Elvitigala T."/>
            <person name="Wang C."/>
            <person name="Wollam A."/>
            <person name="Fulton R.S."/>
            <person name="Clifton S.W."/>
            <person name="Jacobs J.M."/>
            <person name="Aurora R."/>
            <person name="Ghosh B.K."/>
            <person name="Sherman L.A."/>
            <person name="Smith R.D."/>
            <person name="Wilson R.K."/>
            <person name="Pakrasi H.B."/>
        </authorList>
    </citation>
    <scope>NUCLEOTIDE SEQUENCE [LARGE SCALE GENOMIC DNA]</scope>
    <source>
        <strain evidence="17">ATCC 51142 / BH68</strain>
    </source>
</reference>
<dbReference type="GO" id="GO:0043571">
    <property type="term" value="P:maintenance of CRISPR repeat elements"/>
    <property type="evidence" value="ECO:0007669"/>
    <property type="project" value="UniProtKB-UniRule"/>
</dbReference>
<dbReference type="NCBIfam" id="TIGR03983">
    <property type="entry name" value="cas1_MYXAN"/>
    <property type="match status" value="1"/>
</dbReference>
<evidence type="ECO:0000256" key="12">
    <source>
        <dbReference type="ARBA" id="ARBA00033996"/>
    </source>
</evidence>
<evidence type="ECO:0000256" key="3">
    <source>
        <dbReference type="ARBA" id="ARBA00022759"/>
    </source>
</evidence>
<dbReference type="GO" id="GO:0051536">
    <property type="term" value="F:iron-sulfur cluster binding"/>
    <property type="evidence" value="ECO:0007669"/>
    <property type="project" value="UniProtKB-KW"/>
</dbReference>
<keyword evidence="10 14" id="KW-0238">DNA-binding</keyword>
<comment type="catalytic activity">
    <reaction evidence="12">
        <text>exonucleolytic cleavage in the 5'- to 3'-direction to yield nucleoside 3'-phosphates.</text>
        <dbReference type="EC" id="3.1.12.1"/>
    </reaction>
</comment>
<dbReference type="GO" id="GO:0051607">
    <property type="term" value="P:defense response to virus"/>
    <property type="evidence" value="ECO:0007669"/>
    <property type="project" value="UniProtKB-UniRule"/>
</dbReference>
<dbReference type="Gene3D" id="3.100.10.20">
    <property type="entry name" value="CRISPR-associated endonuclease Cas1, N-terminal domain"/>
    <property type="match status" value="1"/>
</dbReference>
<evidence type="ECO:0000256" key="10">
    <source>
        <dbReference type="ARBA" id="ARBA00023125"/>
    </source>
</evidence>
<dbReference type="HOGENOM" id="CLU_466793_0_0_3"/>
<dbReference type="PANTHER" id="PTHR34353:SF2">
    <property type="entry name" value="CRISPR-ASSOCIATED ENDONUCLEASE CAS1 1"/>
    <property type="match status" value="1"/>
</dbReference>
<dbReference type="CDD" id="cd09634">
    <property type="entry name" value="Cas1_I-II-III"/>
    <property type="match status" value="1"/>
</dbReference>
<evidence type="ECO:0000256" key="5">
    <source>
        <dbReference type="ARBA" id="ARBA00022839"/>
    </source>
</evidence>
<dbReference type="InterPro" id="IPR013343">
    <property type="entry name" value="CRISPR-assoc_prot_Cas4"/>
</dbReference>
<dbReference type="Gene3D" id="1.20.120.920">
    <property type="entry name" value="CRISPR-associated endonuclease Cas1, C-terminal domain"/>
    <property type="match status" value="1"/>
</dbReference>
<evidence type="ECO:0000256" key="7">
    <source>
        <dbReference type="ARBA" id="ARBA00023004"/>
    </source>
</evidence>
<dbReference type="OrthoDB" id="9803119at2"/>
<comment type="function">
    <text evidence="14">CRISPR (clustered regularly interspaced short palindromic repeat), is an adaptive immune system that provides protection against mobile genetic elements (viruses, transposable elements and conjugative plasmids). CRISPR clusters contain spacers, sequences complementary to antecedent mobile elements, and target invading nucleic acids. CRISPR clusters are transcribed and processed into CRISPR RNA (crRNA). Acts as a dsDNA endonuclease. Involved in the integration of spacer DNA into the CRISPR cassette.</text>
</comment>
<dbReference type="HAMAP" id="MF_01470">
    <property type="entry name" value="Cas1"/>
    <property type="match status" value="1"/>
</dbReference>
<evidence type="ECO:0000256" key="9">
    <source>
        <dbReference type="ARBA" id="ARBA00023118"/>
    </source>
</evidence>
<dbReference type="NCBIfam" id="TIGR00287">
    <property type="entry name" value="cas1"/>
    <property type="match status" value="1"/>
</dbReference>
<accession>B1WUU7</accession>
<keyword evidence="8" id="KW-0411">Iron-sulfur</keyword>
<evidence type="ECO:0000313" key="17">
    <source>
        <dbReference type="Proteomes" id="UP000001203"/>
    </source>
</evidence>
<keyword evidence="4 14" id="KW-0378">Hydrolase</keyword>
<feature type="binding site" evidence="14">
    <location>
        <position position="380"/>
    </location>
    <ligand>
        <name>Mn(2+)</name>
        <dbReference type="ChEBI" id="CHEBI:29035"/>
    </ligand>
</feature>
<dbReference type="eggNOG" id="COG1518">
    <property type="taxonomic scope" value="Bacteria"/>
</dbReference>
<dbReference type="NCBIfam" id="TIGR00372">
    <property type="entry name" value="cas4"/>
    <property type="match status" value="1"/>
</dbReference>
<sequence>MSTTNLDQRTSINLTEDTIRVSALHAFAYCPRLFYLEEVEELYTQDSAVFAGRRLHEEIDKQEDEEWLDLYLEDEILGLRGRVDALRTREGQTIPYEHKRGRCHRDENKQPQAWDSDKLQILAYCCLLEASLGITVIEGRIRYHADNVLIHVPVDDQGRQWVSDTIKQARELRKSAYRPPVVNNEYLCSRCSLSPVCLPEEARLAHNKEWHPVRLFPQDDEREVIHVLEPGTRIGRTGEQLKISRRNEADEKVSIQQVSQVVLHSFSQISTQALHFLSYKDVGIHFVSGGGRYVGSLDTRNGSIQRRIRQYEALTKSDFCLELARKLVKCRGEGQRKFLMRGKRNIKRKSPDLEKAIAQMKAVLKQVPQVESLESLLGFEGNLAALYFGALPNILGKDVSDSLGFAGRNRRPPKDRFNAMLSFGYSLLIKDVMNAILTVGLEPALGFYHQPRTQAPPLALDLMEIFRVPLVDMIVVTSINRQQWDTETDFDVRGQQVWLSDSGRRKFINLYEQRKAESWKHPVTGYSLTYRRLLELEVRLLEKEWCGEGGLFGQLIVR</sequence>
<evidence type="ECO:0000256" key="13">
    <source>
        <dbReference type="ARBA" id="ARBA00038592"/>
    </source>
</evidence>
<comment type="similarity">
    <text evidence="14">Belongs to the CRISPR-associated endonuclease Cas1 family.</text>
</comment>
<keyword evidence="3 14" id="KW-0255">Endonuclease</keyword>
<comment type="subunit">
    <text evidence="13 14">Homodimer, forms a heterotetramer with a Cas2 homodimer.</text>
</comment>
<comment type="cofactor">
    <cofactor evidence="14">
        <name>Mg(2+)</name>
        <dbReference type="ChEBI" id="CHEBI:18420"/>
    </cofactor>
    <cofactor evidence="14">
        <name>Mn(2+)</name>
        <dbReference type="ChEBI" id="CHEBI:29035"/>
    </cofactor>
</comment>
<evidence type="ECO:0000313" key="16">
    <source>
        <dbReference type="EMBL" id="ACB50548.1"/>
    </source>
</evidence>
<keyword evidence="2 14" id="KW-0479">Metal-binding</keyword>
<dbReference type="Pfam" id="PF01867">
    <property type="entry name" value="Cas_Cas1"/>
    <property type="match status" value="1"/>
</dbReference>
<evidence type="ECO:0000259" key="15">
    <source>
        <dbReference type="Pfam" id="PF01930"/>
    </source>
</evidence>
<dbReference type="eggNOG" id="COG1468">
    <property type="taxonomic scope" value="Bacteria"/>
</dbReference>
<evidence type="ECO:0000256" key="4">
    <source>
        <dbReference type="ARBA" id="ARBA00022801"/>
    </source>
</evidence>